<organism evidence="1 2">
    <name type="scientific">Vigna mungo</name>
    <name type="common">Black gram</name>
    <name type="synonym">Phaseolus mungo</name>
    <dbReference type="NCBI Taxonomy" id="3915"/>
    <lineage>
        <taxon>Eukaryota</taxon>
        <taxon>Viridiplantae</taxon>
        <taxon>Streptophyta</taxon>
        <taxon>Embryophyta</taxon>
        <taxon>Tracheophyta</taxon>
        <taxon>Spermatophyta</taxon>
        <taxon>Magnoliopsida</taxon>
        <taxon>eudicotyledons</taxon>
        <taxon>Gunneridae</taxon>
        <taxon>Pentapetalae</taxon>
        <taxon>rosids</taxon>
        <taxon>fabids</taxon>
        <taxon>Fabales</taxon>
        <taxon>Fabaceae</taxon>
        <taxon>Papilionoideae</taxon>
        <taxon>50 kb inversion clade</taxon>
        <taxon>NPAAA clade</taxon>
        <taxon>indigoferoid/millettioid clade</taxon>
        <taxon>Phaseoleae</taxon>
        <taxon>Vigna</taxon>
    </lineage>
</organism>
<dbReference type="Proteomes" id="UP001374535">
    <property type="component" value="Chromosome 9"/>
</dbReference>
<evidence type="ECO:0000313" key="1">
    <source>
        <dbReference type="EMBL" id="WVY98922.1"/>
    </source>
</evidence>
<name>A0AAQ3RMY9_VIGMU</name>
<feature type="non-terminal residue" evidence="1">
    <location>
        <position position="1"/>
    </location>
</feature>
<sequence length="114" mass="12843">LHLPHSLDLPLHSHSLLLLHHHHHLLLPPLSLFFRIHFHCSPSLHLARIAREVSTAAPVAPSRAPSSRVASCSGMKRQRGSEFCSFLCIRRPVRENRDMSYYSLACACCFPSLS</sequence>
<dbReference type="AlphaFoldDB" id="A0AAQ3RMY9"/>
<keyword evidence="2" id="KW-1185">Reference proteome</keyword>
<reference evidence="1 2" key="1">
    <citation type="journal article" date="2023" name="Life. Sci Alliance">
        <title>Evolutionary insights into 3D genome organization and epigenetic landscape of Vigna mungo.</title>
        <authorList>
            <person name="Junaid A."/>
            <person name="Singh B."/>
            <person name="Bhatia S."/>
        </authorList>
    </citation>
    <scope>NUCLEOTIDE SEQUENCE [LARGE SCALE GENOMIC DNA]</scope>
    <source>
        <strain evidence="1">Urdbean</strain>
    </source>
</reference>
<evidence type="ECO:0000313" key="2">
    <source>
        <dbReference type="Proteomes" id="UP001374535"/>
    </source>
</evidence>
<protein>
    <submittedName>
        <fullName evidence="1">Uncharacterized protein</fullName>
    </submittedName>
</protein>
<proteinExistence type="predicted"/>
<dbReference type="EMBL" id="CP144692">
    <property type="protein sequence ID" value="WVY98922.1"/>
    <property type="molecule type" value="Genomic_DNA"/>
</dbReference>
<accession>A0AAQ3RMY9</accession>
<gene>
    <name evidence="1" type="ORF">V8G54_031073</name>
</gene>